<organism evidence="10 12">
    <name type="scientific">Candidatus Sysuiplasma superficiale</name>
    <dbReference type="NCBI Taxonomy" id="2823368"/>
    <lineage>
        <taxon>Archaea</taxon>
        <taxon>Methanobacteriati</taxon>
        <taxon>Thermoplasmatota</taxon>
        <taxon>Thermoplasmata</taxon>
        <taxon>Candidatus Sysuiplasmatales</taxon>
        <taxon>Candidatus Sysuiplasmataceae</taxon>
        <taxon>Candidatus Sysuiplasma</taxon>
    </lineage>
</organism>
<evidence type="ECO:0000259" key="8">
    <source>
        <dbReference type="Pfam" id="PF03807"/>
    </source>
</evidence>
<keyword evidence="4 7" id="KW-0641">Proline biosynthesis</keyword>
<name>A0A8J7YPI9_9ARCH</name>
<proteinExistence type="inferred from homology"/>
<dbReference type="SUPFAM" id="SSF51735">
    <property type="entry name" value="NAD(P)-binding Rossmann-fold domains"/>
    <property type="match status" value="1"/>
</dbReference>
<dbReference type="Pfam" id="PF14748">
    <property type="entry name" value="P5CR_dimer"/>
    <property type="match status" value="1"/>
</dbReference>
<dbReference type="PANTHER" id="PTHR11645:SF0">
    <property type="entry name" value="PYRROLINE-5-CARBOXYLATE REDUCTASE 3"/>
    <property type="match status" value="1"/>
</dbReference>
<dbReference type="NCBIfam" id="TIGR00112">
    <property type="entry name" value="proC"/>
    <property type="match status" value="1"/>
</dbReference>
<dbReference type="FunFam" id="1.10.3730.10:FF:000001">
    <property type="entry name" value="Pyrroline-5-carboxylate reductase"/>
    <property type="match status" value="1"/>
</dbReference>
<comment type="catalytic activity">
    <reaction evidence="4 7">
        <text>L-proline + NADP(+) = (S)-1-pyrroline-5-carboxylate + NADPH + 2 H(+)</text>
        <dbReference type="Rhea" id="RHEA:14109"/>
        <dbReference type="ChEBI" id="CHEBI:15378"/>
        <dbReference type="ChEBI" id="CHEBI:17388"/>
        <dbReference type="ChEBI" id="CHEBI:57783"/>
        <dbReference type="ChEBI" id="CHEBI:58349"/>
        <dbReference type="ChEBI" id="CHEBI:60039"/>
        <dbReference type="EC" id="1.5.1.2"/>
    </reaction>
</comment>
<dbReference type="UniPathway" id="UPA00098">
    <property type="reaction ID" value="UER00361"/>
</dbReference>
<dbReference type="Pfam" id="PF03807">
    <property type="entry name" value="F420_oxidored"/>
    <property type="match status" value="1"/>
</dbReference>
<dbReference type="Proteomes" id="UP000750197">
    <property type="component" value="Unassembled WGS sequence"/>
</dbReference>
<dbReference type="PIRSF" id="PIRSF000193">
    <property type="entry name" value="Pyrrol-5-carb_rd"/>
    <property type="match status" value="1"/>
</dbReference>
<dbReference type="InterPro" id="IPR008927">
    <property type="entry name" value="6-PGluconate_DH-like_C_sf"/>
</dbReference>
<dbReference type="Gene3D" id="3.40.50.720">
    <property type="entry name" value="NAD(P)-binding Rossmann-like Domain"/>
    <property type="match status" value="1"/>
</dbReference>
<dbReference type="GO" id="GO:0004735">
    <property type="term" value="F:pyrroline-5-carboxylate reductase activity"/>
    <property type="evidence" value="ECO:0007669"/>
    <property type="project" value="UniProtKB-UniRule"/>
</dbReference>
<evidence type="ECO:0000256" key="3">
    <source>
        <dbReference type="ARBA" id="ARBA00023002"/>
    </source>
</evidence>
<evidence type="ECO:0000256" key="7">
    <source>
        <dbReference type="RuleBase" id="RU003903"/>
    </source>
</evidence>
<comment type="pathway">
    <text evidence="4 7">Amino-acid biosynthesis; L-proline biosynthesis; L-proline from L-glutamate 5-semialdehyde: step 1/1.</text>
</comment>
<dbReference type="EC" id="1.5.1.2" evidence="4 5"/>
<evidence type="ECO:0000313" key="12">
    <source>
        <dbReference type="Proteomes" id="UP000716004"/>
    </source>
</evidence>
<dbReference type="HAMAP" id="MF_01925">
    <property type="entry name" value="P5C_reductase"/>
    <property type="match status" value="1"/>
</dbReference>
<keyword evidence="2 4" id="KW-0521">NADP</keyword>
<feature type="binding site" evidence="6">
    <location>
        <position position="53"/>
    </location>
    <ligand>
        <name>NADPH</name>
        <dbReference type="ChEBI" id="CHEBI:57783"/>
    </ligand>
</feature>
<comment type="catalytic activity">
    <reaction evidence="4">
        <text>L-proline + NAD(+) = (S)-1-pyrroline-5-carboxylate + NADH + 2 H(+)</text>
        <dbReference type="Rhea" id="RHEA:14105"/>
        <dbReference type="ChEBI" id="CHEBI:15378"/>
        <dbReference type="ChEBI" id="CHEBI:17388"/>
        <dbReference type="ChEBI" id="CHEBI:57540"/>
        <dbReference type="ChEBI" id="CHEBI:57945"/>
        <dbReference type="ChEBI" id="CHEBI:60039"/>
        <dbReference type="EC" id="1.5.1.2"/>
    </reaction>
</comment>
<dbReference type="Proteomes" id="UP000716004">
    <property type="component" value="Unassembled WGS sequence"/>
</dbReference>
<comment type="function">
    <text evidence="4">Catalyzes the reduction of 1-pyrroline-5-carboxylate (PCA) to L-proline.</text>
</comment>
<gene>
    <name evidence="4 10" type="primary">proC</name>
    <name evidence="10" type="ORF">J9259_02685</name>
    <name evidence="11" type="ORF">KIY12_00705</name>
</gene>
<evidence type="ECO:0000256" key="5">
    <source>
        <dbReference type="NCBIfam" id="TIGR00112"/>
    </source>
</evidence>
<dbReference type="InterPro" id="IPR036291">
    <property type="entry name" value="NAD(P)-bd_dom_sf"/>
</dbReference>
<dbReference type="SUPFAM" id="SSF48179">
    <property type="entry name" value="6-phosphogluconate dehydrogenase C-terminal domain-like"/>
    <property type="match status" value="1"/>
</dbReference>
<keyword evidence="3 4" id="KW-0560">Oxidoreductase</keyword>
<comment type="similarity">
    <text evidence="1 4 7">Belongs to the pyrroline-5-carboxylate reductase family.</text>
</comment>
<evidence type="ECO:0000313" key="11">
    <source>
        <dbReference type="EMBL" id="MBX8643242.1"/>
    </source>
</evidence>
<evidence type="ECO:0000256" key="4">
    <source>
        <dbReference type="HAMAP-Rule" id="MF_01925"/>
    </source>
</evidence>
<dbReference type="AlphaFoldDB" id="A0A8J7YPI9"/>
<dbReference type="InterPro" id="IPR053790">
    <property type="entry name" value="P5CR-like_CS"/>
</dbReference>
<feature type="domain" description="Pyrroline-5-carboxylate reductase dimerisation" evidence="9">
    <location>
        <begin position="156"/>
        <end position="258"/>
    </location>
</feature>
<dbReference type="EMBL" id="JAHEAC010000002">
    <property type="protein sequence ID" value="MBX8643242.1"/>
    <property type="molecule type" value="Genomic_DNA"/>
</dbReference>
<reference evidence="10" key="1">
    <citation type="submission" date="2021-04" db="EMBL/GenBank/DDBJ databases">
        <title>Genomic insights into ecological role and evolution of a novel Thermoplasmata order Candidatus Sysuiplasmatales.</title>
        <authorList>
            <person name="Yuan Y."/>
        </authorList>
    </citation>
    <scope>NUCLEOTIDE SEQUENCE</scope>
    <source>
        <strain evidence="11">TUT19-bin139</strain>
        <strain evidence="10">YP2-bin.285</strain>
    </source>
</reference>
<sequence>MGRKVAVLGAGKIGEAIARCLASSPAADSVIVTKRNISTVSFDNAIITVSDRNDEAAERSEVIIIAVKAGDARKLLKQIEPHTTGKLVISVMAAVSISKLKRFLPNAKIVRAMPNIAASIGESITAFCAEEEMTQNDISSVKEILSTFGETVRVKESQMDAVTALSGSGPAYIAIIIDAMISAGLKVGLPRDISFRLVTKTLTGTANMLSSHPMHPAELRDTVTTPAGTTIAGIYELEKGAVRTAIMNAVEAATEASRSVAMRFEEELNS</sequence>
<evidence type="ECO:0000259" key="9">
    <source>
        <dbReference type="Pfam" id="PF14748"/>
    </source>
</evidence>
<dbReference type="GO" id="GO:0055129">
    <property type="term" value="P:L-proline biosynthetic process"/>
    <property type="evidence" value="ECO:0007669"/>
    <property type="project" value="UniProtKB-UniRule"/>
</dbReference>
<feature type="domain" description="Pyrroline-5-carboxylate reductase catalytic N-terminal" evidence="8">
    <location>
        <begin position="4"/>
        <end position="93"/>
    </location>
</feature>
<protein>
    <recommendedName>
        <fullName evidence="4 5">Pyrroline-5-carboxylate reductase</fullName>
        <shortName evidence="4">P5C reductase</shortName>
        <shortName evidence="4">P5CR</shortName>
        <ecNumber evidence="4 5">1.5.1.2</ecNumber>
    </recommendedName>
    <alternativeName>
        <fullName evidence="4">PCA reductase</fullName>
    </alternativeName>
</protein>
<dbReference type="InterPro" id="IPR028939">
    <property type="entry name" value="P5C_Rdtase_cat_N"/>
</dbReference>
<dbReference type="GO" id="GO:0005737">
    <property type="term" value="C:cytoplasm"/>
    <property type="evidence" value="ECO:0007669"/>
    <property type="project" value="UniProtKB-SubCell"/>
</dbReference>
<dbReference type="Gene3D" id="1.10.3730.10">
    <property type="entry name" value="ProC C-terminal domain-like"/>
    <property type="match status" value="1"/>
</dbReference>
<keyword evidence="4 7" id="KW-0028">Amino-acid biosynthesis</keyword>
<dbReference type="PANTHER" id="PTHR11645">
    <property type="entry name" value="PYRROLINE-5-CARBOXYLATE REDUCTASE"/>
    <property type="match status" value="1"/>
</dbReference>
<comment type="subcellular location">
    <subcellularLocation>
        <location evidence="4">Cytoplasm</location>
    </subcellularLocation>
</comment>
<dbReference type="PROSITE" id="PS00521">
    <property type="entry name" value="P5CR"/>
    <property type="match status" value="1"/>
</dbReference>
<dbReference type="InterPro" id="IPR029036">
    <property type="entry name" value="P5CR_dimer"/>
</dbReference>
<accession>A0A8J7YPI9</accession>
<dbReference type="InterPro" id="IPR000304">
    <property type="entry name" value="Pyrroline-COOH_reductase"/>
</dbReference>
<evidence type="ECO:0000313" key="10">
    <source>
        <dbReference type="EMBL" id="MBX8631416.1"/>
    </source>
</evidence>
<evidence type="ECO:0000256" key="2">
    <source>
        <dbReference type="ARBA" id="ARBA00022857"/>
    </source>
</evidence>
<evidence type="ECO:0000256" key="6">
    <source>
        <dbReference type="PIRSR" id="PIRSR000193-1"/>
    </source>
</evidence>
<keyword evidence="4" id="KW-0963">Cytoplasm</keyword>
<dbReference type="EMBL" id="JAGVSJ010000004">
    <property type="protein sequence ID" value="MBX8631416.1"/>
    <property type="molecule type" value="Genomic_DNA"/>
</dbReference>
<comment type="caution">
    <text evidence="10">The sequence shown here is derived from an EMBL/GenBank/DDBJ whole genome shotgun (WGS) entry which is preliminary data.</text>
</comment>
<evidence type="ECO:0000256" key="1">
    <source>
        <dbReference type="ARBA" id="ARBA00005525"/>
    </source>
</evidence>